<accession>A0A251VJ47</accession>
<dbReference type="EMBL" id="CM007891">
    <property type="protein sequence ID" value="OTG35677.1"/>
    <property type="molecule type" value="Genomic_DNA"/>
</dbReference>
<proteinExistence type="predicted"/>
<dbReference type="AlphaFoldDB" id="A0A251VJ47"/>
<evidence type="ECO:0000313" key="1">
    <source>
        <dbReference type="EMBL" id="KAF5820203.1"/>
    </source>
</evidence>
<name>A0A251VJ47_HELAN</name>
<gene>
    <name evidence="2" type="ORF">HannXRQ_Chr02g0059291</name>
    <name evidence="1" type="ORF">HanXRQr2_Chr02g0086121</name>
</gene>
<dbReference type="Gramene" id="mRNA:HanXRQr2_Chr02g0086121">
    <property type="protein sequence ID" value="CDS:HanXRQr2_Chr02g0086121.1"/>
    <property type="gene ID" value="HanXRQr2_Chr02g0086121"/>
</dbReference>
<sequence length="57" mass="6243">MAVQGGYGSFPPSGFAPKFSAHYLHDSTLVVLYGFSSRWLGPSFPAHDLLNSLLQSW</sequence>
<dbReference type="EMBL" id="MNCJ02000317">
    <property type="protein sequence ID" value="KAF5820203.1"/>
    <property type="molecule type" value="Genomic_DNA"/>
</dbReference>
<organism evidence="2 3">
    <name type="scientific">Helianthus annuus</name>
    <name type="common">Common sunflower</name>
    <dbReference type="NCBI Taxonomy" id="4232"/>
    <lineage>
        <taxon>Eukaryota</taxon>
        <taxon>Viridiplantae</taxon>
        <taxon>Streptophyta</taxon>
        <taxon>Embryophyta</taxon>
        <taxon>Tracheophyta</taxon>
        <taxon>Spermatophyta</taxon>
        <taxon>Magnoliopsida</taxon>
        <taxon>eudicotyledons</taxon>
        <taxon>Gunneridae</taxon>
        <taxon>Pentapetalae</taxon>
        <taxon>asterids</taxon>
        <taxon>campanulids</taxon>
        <taxon>Asterales</taxon>
        <taxon>Asteraceae</taxon>
        <taxon>Asteroideae</taxon>
        <taxon>Heliantheae alliance</taxon>
        <taxon>Heliantheae</taxon>
        <taxon>Helianthus</taxon>
    </lineage>
</organism>
<evidence type="ECO:0000313" key="3">
    <source>
        <dbReference type="Proteomes" id="UP000215914"/>
    </source>
</evidence>
<dbReference type="Proteomes" id="UP000215914">
    <property type="component" value="Chromosome 2"/>
</dbReference>
<reference evidence="1" key="3">
    <citation type="submission" date="2020-06" db="EMBL/GenBank/DDBJ databases">
        <title>Helianthus annuus Genome sequencing and assembly Release 2.</title>
        <authorList>
            <person name="Gouzy J."/>
            <person name="Langlade N."/>
            <person name="Munos S."/>
        </authorList>
    </citation>
    <scope>NUCLEOTIDE SEQUENCE</scope>
    <source>
        <tissue evidence="1">Leaves</tissue>
    </source>
</reference>
<keyword evidence="3" id="KW-1185">Reference proteome</keyword>
<dbReference type="InParanoid" id="A0A251VJ47"/>
<reference evidence="1 3" key="1">
    <citation type="journal article" date="2017" name="Nature">
        <title>The sunflower genome provides insights into oil metabolism, flowering and Asterid evolution.</title>
        <authorList>
            <person name="Badouin H."/>
            <person name="Gouzy J."/>
            <person name="Grassa C.J."/>
            <person name="Murat F."/>
            <person name="Staton S.E."/>
            <person name="Cottret L."/>
            <person name="Lelandais-Briere C."/>
            <person name="Owens G.L."/>
            <person name="Carrere S."/>
            <person name="Mayjonade B."/>
            <person name="Legrand L."/>
            <person name="Gill N."/>
            <person name="Kane N.C."/>
            <person name="Bowers J.E."/>
            <person name="Hubner S."/>
            <person name="Bellec A."/>
            <person name="Berard A."/>
            <person name="Berges H."/>
            <person name="Blanchet N."/>
            <person name="Boniface M.C."/>
            <person name="Brunel D."/>
            <person name="Catrice O."/>
            <person name="Chaidir N."/>
            <person name="Claudel C."/>
            <person name="Donnadieu C."/>
            <person name="Faraut T."/>
            <person name="Fievet G."/>
            <person name="Helmstetter N."/>
            <person name="King M."/>
            <person name="Knapp S.J."/>
            <person name="Lai Z."/>
            <person name="Le Paslier M.C."/>
            <person name="Lippi Y."/>
            <person name="Lorenzon L."/>
            <person name="Mandel J.R."/>
            <person name="Marage G."/>
            <person name="Marchand G."/>
            <person name="Marquand E."/>
            <person name="Bret-Mestries E."/>
            <person name="Morien E."/>
            <person name="Nambeesan S."/>
            <person name="Nguyen T."/>
            <person name="Pegot-Espagnet P."/>
            <person name="Pouilly N."/>
            <person name="Raftis F."/>
            <person name="Sallet E."/>
            <person name="Schiex T."/>
            <person name="Thomas J."/>
            <person name="Vandecasteele C."/>
            <person name="Vares D."/>
            <person name="Vear F."/>
            <person name="Vautrin S."/>
            <person name="Crespi M."/>
            <person name="Mangin B."/>
            <person name="Burke J.M."/>
            <person name="Salse J."/>
            <person name="Munos S."/>
            <person name="Vincourt P."/>
            <person name="Rieseberg L.H."/>
            <person name="Langlade N.B."/>
        </authorList>
    </citation>
    <scope>NUCLEOTIDE SEQUENCE [LARGE SCALE GENOMIC DNA]</scope>
    <source>
        <strain evidence="3">cv. SF193</strain>
        <tissue evidence="1">Leaves</tissue>
    </source>
</reference>
<reference evidence="2" key="2">
    <citation type="submission" date="2017-02" db="EMBL/GenBank/DDBJ databases">
        <title>Sunflower complete genome.</title>
        <authorList>
            <person name="Langlade N."/>
            <person name="Munos S."/>
        </authorList>
    </citation>
    <scope>NUCLEOTIDE SEQUENCE [LARGE SCALE GENOMIC DNA]</scope>
    <source>
        <tissue evidence="2">Leaves</tissue>
    </source>
</reference>
<evidence type="ECO:0000313" key="2">
    <source>
        <dbReference type="EMBL" id="OTG35677.1"/>
    </source>
</evidence>
<protein>
    <submittedName>
        <fullName evidence="2">Uncharacterized protein</fullName>
    </submittedName>
</protein>